<proteinExistence type="inferred from homology"/>
<comment type="similarity">
    <text evidence="3 7">Belongs to the metallo-beta-lactamase superfamily. Glyoxalase II family.</text>
</comment>
<feature type="binding site" evidence="7">
    <location>
        <position position="60"/>
    </location>
    <ligand>
        <name>Zn(2+)</name>
        <dbReference type="ChEBI" id="CHEBI:29105"/>
        <label>2</label>
    </ligand>
</feature>
<feature type="binding site" evidence="7">
    <location>
        <position position="113"/>
    </location>
    <ligand>
        <name>Zn(2+)</name>
        <dbReference type="ChEBI" id="CHEBI:29105"/>
        <label>1</label>
    </ligand>
</feature>
<evidence type="ECO:0000256" key="2">
    <source>
        <dbReference type="ARBA" id="ARBA00004963"/>
    </source>
</evidence>
<sequence>MLEIITLPVLADNYIYLIHDPVSQETAAVDPALAEPVLDILEEKGWELTYILNTHHHSDHVGGNSRLKQLTGCKIIAAQADWDRIPGIDQGVDEGDVVSIGQHKANVIATPGHTRAHIVYHFAEDKLLFCGDTLFVMGCGRLFEGTAEQLWQSLQKLKALPNATKVYCTHEYTQTNGRFALTVEPNNLQLQQRMIEVNRLRGNNQLTIPTTIAEELSTNPFFREDSLDLRNTIDMFNSQPVEVFAKLRHLKDSFT</sequence>
<dbReference type="InterPro" id="IPR036866">
    <property type="entry name" value="RibonucZ/Hydroxyglut_hydro"/>
</dbReference>
<dbReference type="RefSeq" id="WP_023494972.1">
    <property type="nucleotide sequence ID" value="NZ_AYLO01000075.1"/>
</dbReference>
<dbReference type="AlphaFoldDB" id="V5C0F5"/>
<dbReference type="UniPathway" id="UPA00619">
    <property type="reaction ID" value="UER00676"/>
</dbReference>
<comment type="cofactor">
    <cofactor evidence="7">
        <name>Zn(2+)</name>
        <dbReference type="ChEBI" id="CHEBI:29105"/>
    </cofactor>
    <text evidence="7">Binds 2 Zn(2+) ions per subunit.</text>
</comment>
<keyword evidence="10" id="KW-1185">Reference proteome</keyword>
<dbReference type="InterPro" id="IPR017782">
    <property type="entry name" value="Hydroxyacylglutathione_Hdrlase"/>
</dbReference>
<feature type="binding site" evidence="7">
    <location>
        <position position="170"/>
    </location>
    <ligand>
        <name>Zn(2+)</name>
        <dbReference type="ChEBI" id="CHEBI:29105"/>
        <label>2</label>
    </ligand>
</feature>
<dbReference type="Proteomes" id="UP000017842">
    <property type="component" value="Unassembled WGS sequence"/>
</dbReference>
<dbReference type="GO" id="GO:0008270">
    <property type="term" value="F:zinc ion binding"/>
    <property type="evidence" value="ECO:0007669"/>
    <property type="project" value="InterPro"/>
</dbReference>
<feature type="binding site" evidence="7">
    <location>
        <position position="57"/>
    </location>
    <ligand>
        <name>Zn(2+)</name>
        <dbReference type="ChEBI" id="CHEBI:29105"/>
        <label>1</label>
    </ligand>
</feature>
<evidence type="ECO:0000313" key="9">
    <source>
        <dbReference type="EMBL" id="ESS71987.1"/>
    </source>
</evidence>
<dbReference type="SMART" id="SM00849">
    <property type="entry name" value="Lactamase_B"/>
    <property type="match status" value="1"/>
</dbReference>
<name>V5C0F5_9GAMM</name>
<dbReference type="HAMAP" id="MF_01374">
    <property type="entry name" value="Glyoxalase_2"/>
    <property type="match status" value="1"/>
</dbReference>
<dbReference type="InterPro" id="IPR035680">
    <property type="entry name" value="Clx_II_MBL"/>
</dbReference>
<dbReference type="PANTHER" id="PTHR43705">
    <property type="entry name" value="HYDROXYACYLGLUTATHIONE HYDROLASE"/>
    <property type="match status" value="1"/>
</dbReference>
<evidence type="ECO:0000313" key="10">
    <source>
        <dbReference type="Proteomes" id="UP000017842"/>
    </source>
</evidence>
<reference evidence="9 10" key="1">
    <citation type="journal article" date="2013" name="Genome Announc.">
        <title>Draft Genome Sequence of the Methanotrophic Gammaproteobacterium Methyloglobulus morosus DSM 22980 Strain KoM1.</title>
        <authorList>
            <person name="Poehlein A."/>
            <person name="Deutzmann J.S."/>
            <person name="Daniel R."/>
            <person name="Simeonova D.D."/>
        </authorList>
    </citation>
    <scope>NUCLEOTIDE SEQUENCE [LARGE SCALE GENOMIC DNA]</scope>
    <source>
        <strain evidence="9 10">KoM1</strain>
    </source>
</reference>
<evidence type="ECO:0000256" key="3">
    <source>
        <dbReference type="ARBA" id="ARBA00006759"/>
    </source>
</evidence>
<evidence type="ECO:0000256" key="7">
    <source>
        <dbReference type="HAMAP-Rule" id="MF_01374"/>
    </source>
</evidence>
<dbReference type="GO" id="GO:0017001">
    <property type="term" value="P:antibiotic catabolic process"/>
    <property type="evidence" value="ECO:0007669"/>
    <property type="project" value="InterPro"/>
</dbReference>
<feature type="domain" description="Metallo-beta-lactamase" evidence="8">
    <location>
        <begin position="12"/>
        <end position="170"/>
    </location>
</feature>
<dbReference type="InterPro" id="IPR001018">
    <property type="entry name" value="Beta-lactamase_class-B_CS"/>
</dbReference>
<dbReference type="eggNOG" id="COG0491">
    <property type="taxonomic scope" value="Bacteria"/>
</dbReference>
<feature type="binding site" evidence="7">
    <location>
        <position position="59"/>
    </location>
    <ligand>
        <name>Zn(2+)</name>
        <dbReference type="ChEBI" id="CHEBI:29105"/>
        <label>2</label>
    </ligand>
</feature>
<feature type="binding site" evidence="7">
    <location>
        <position position="132"/>
    </location>
    <ligand>
        <name>Zn(2+)</name>
        <dbReference type="ChEBI" id="CHEBI:29105"/>
        <label>2</label>
    </ligand>
</feature>
<dbReference type="GO" id="GO:0019243">
    <property type="term" value="P:methylglyoxal catabolic process to D-lactate via S-lactoyl-glutathione"/>
    <property type="evidence" value="ECO:0007669"/>
    <property type="project" value="UniProtKB-UniRule"/>
</dbReference>
<dbReference type="Pfam" id="PF00753">
    <property type="entry name" value="Lactamase_B"/>
    <property type="match status" value="1"/>
</dbReference>
<dbReference type="STRING" id="1116472.MGMO_78c00050"/>
<feature type="binding site" evidence="7">
    <location>
        <position position="132"/>
    </location>
    <ligand>
        <name>Zn(2+)</name>
        <dbReference type="ChEBI" id="CHEBI:29105"/>
        <label>1</label>
    </ligand>
</feature>
<keyword evidence="5 7" id="KW-0378">Hydrolase</keyword>
<dbReference type="PANTHER" id="PTHR43705:SF1">
    <property type="entry name" value="HYDROXYACYLGLUTATHIONE HYDROLASE GLOB"/>
    <property type="match status" value="1"/>
</dbReference>
<dbReference type="CDD" id="cd07723">
    <property type="entry name" value="hydroxyacylglutathione_hydrolase_MBL-fold"/>
    <property type="match status" value="1"/>
</dbReference>
<evidence type="ECO:0000256" key="6">
    <source>
        <dbReference type="ARBA" id="ARBA00022833"/>
    </source>
</evidence>
<dbReference type="GO" id="GO:0008800">
    <property type="term" value="F:beta-lactamase activity"/>
    <property type="evidence" value="ECO:0007669"/>
    <property type="project" value="InterPro"/>
</dbReference>
<dbReference type="GO" id="GO:0004416">
    <property type="term" value="F:hydroxyacylglutathione hydrolase activity"/>
    <property type="evidence" value="ECO:0007669"/>
    <property type="project" value="UniProtKB-UniRule"/>
</dbReference>
<dbReference type="EMBL" id="AYLO01000075">
    <property type="protein sequence ID" value="ESS71987.1"/>
    <property type="molecule type" value="Genomic_DNA"/>
</dbReference>
<feature type="binding site" evidence="7">
    <location>
        <position position="55"/>
    </location>
    <ligand>
        <name>Zn(2+)</name>
        <dbReference type="ChEBI" id="CHEBI:29105"/>
        <label>1</label>
    </ligand>
</feature>
<dbReference type="NCBIfam" id="TIGR03413">
    <property type="entry name" value="GSH_gloB"/>
    <property type="match status" value="1"/>
</dbReference>
<comment type="function">
    <text evidence="7">Thiolesterase that catalyzes the hydrolysis of S-D-lactoyl-glutathione to form glutathione and D-lactic acid.</text>
</comment>
<evidence type="ECO:0000256" key="5">
    <source>
        <dbReference type="ARBA" id="ARBA00022801"/>
    </source>
</evidence>
<organism evidence="9 10">
    <name type="scientific">Methyloglobulus morosus KoM1</name>
    <dbReference type="NCBI Taxonomy" id="1116472"/>
    <lineage>
        <taxon>Bacteria</taxon>
        <taxon>Pseudomonadati</taxon>
        <taxon>Pseudomonadota</taxon>
        <taxon>Gammaproteobacteria</taxon>
        <taxon>Methylococcales</taxon>
        <taxon>Methylococcaceae</taxon>
        <taxon>Methyloglobulus</taxon>
    </lineage>
</organism>
<gene>
    <name evidence="7 9" type="primary">gloB</name>
    <name evidence="9" type="ORF">MGMO_78c00050</name>
</gene>
<dbReference type="InterPro" id="IPR050110">
    <property type="entry name" value="Glyoxalase_II_hydrolase"/>
</dbReference>
<dbReference type="Pfam" id="PF16123">
    <property type="entry name" value="HAGH_C"/>
    <property type="match status" value="1"/>
</dbReference>
<keyword evidence="4 7" id="KW-0479">Metal-binding</keyword>
<comment type="subunit">
    <text evidence="7">Monomer.</text>
</comment>
<evidence type="ECO:0000256" key="1">
    <source>
        <dbReference type="ARBA" id="ARBA00001623"/>
    </source>
</evidence>
<dbReference type="SUPFAM" id="SSF56281">
    <property type="entry name" value="Metallo-hydrolase/oxidoreductase"/>
    <property type="match status" value="1"/>
</dbReference>
<dbReference type="PIRSF" id="PIRSF005457">
    <property type="entry name" value="Glx"/>
    <property type="match status" value="1"/>
</dbReference>
<comment type="caution">
    <text evidence="9">The sequence shown here is derived from an EMBL/GenBank/DDBJ whole genome shotgun (WGS) entry which is preliminary data.</text>
</comment>
<comment type="catalytic activity">
    <reaction evidence="1 7">
        <text>an S-(2-hydroxyacyl)glutathione + H2O = a 2-hydroxy carboxylate + glutathione + H(+)</text>
        <dbReference type="Rhea" id="RHEA:21864"/>
        <dbReference type="ChEBI" id="CHEBI:15377"/>
        <dbReference type="ChEBI" id="CHEBI:15378"/>
        <dbReference type="ChEBI" id="CHEBI:57925"/>
        <dbReference type="ChEBI" id="CHEBI:58896"/>
        <dbReference type="ChEBI" id="CHEBI:71261"/>
        <dbReference type="EC" id="3.1.2.6"/>
    </reaction>
</comment>
<dbReference type="PROSITE" id="PS00743">
    <property type="entry name" value="BETA_LACTAMASE_B_1"/>
    <property type="match status" value="1"/>
</dbReference>
<comment type="pathway">
    <text evidence="2 7">Secondary metabolite metabolism; methylglyoxal degradation; (R)-lactate from methylglyoxal: step 2/2.</text>
</comment>
<keyword evidence="6 7" id="KW-0862">Zinc</keyword>
<protein>
    <recommendedName>
        <fullName evidence="7">Hydroxyacylglutathione hydrolase</fullName>
        <ecNumber evidence="7">3.1.2.6</ecNumber>
    </recommendedName>
    <alternativeName>
        <fullName evidence="7">Glyoxalase II</fullName>
        <shortName evidence="7">Glx II</shortName>
    </alternativeName>
</protein>
<evidence type="ECO:0000259" key="8">
    <source>
        <dbReference type="SMART" id="SM00849"/>
    </source>
</evidence>
<dbReference type="OrthoDB" id="9802248at2"/>
<dbReference type="PATRIC" id="fig|1116472.3.peg.2239"/>
<dbReference type="InterPro" id="IPR001279">
    <property type="entry name" value="Metallo-B-lactamas"/>
</dbReference>
<evidence type="ECO:0000256" key="4">
    <source>
        <dbReference type="ARBA" id="ARBA00022723"/>
    </source>
</evidence>
<accession>V5C0F5</accession>
<dbReference type="Gene3D" id="3.60.15.10">
    <property type="entry name" value="Ribonuclease Z/Hydroxyacylglutathione hydrolase-like"/>
    <property type="match status" value="1"/>
</dbReference>
<dbReference type="EC" id="3.1.2.6" evidence="7"/>
<dbReference type="InterPro" id="IPR032282">
    <property type="entry name" value="HAGH_C"/>
</dbReference>